<dbReference type="InterPro" id="IPR006599">
    <property type="entry name" value="CARP_motif"/>
</dbReference>
<gene>
    <name evidence="6" type="primary">SRV2_1</name>
    <name evidence="6" type="ORF">IWQ60_001922</name>
</gene>
<evidence type="ECO:0000256" key="2">
    <source>
        <dbReference type="ARBA" id="ARBA00054756"/>
    </source>
</evidence>
<comment type="similarity">
    <text evidence="1">Belongs to the CAP family.</text>
</comment>
<dbReference type="GO" id="GO:0007015">
    <property type="term" value="P:actin filament organization"/>
    <property type="evidence" value="ECO:0007669"/>
    <property type="project" value="TreeGrafter"/>
</dbReference>
<dbReference type="FunFam" id="1.25.40.330:FF:000001">
    <property type="entry name" value="Adenylyl cyclase-associated protein"/>
    <property type="match status" value="1"/>
</dbReference>
<dbReference type="OrthoDB" id="77251at2759"/>
<feature type="compositionally biased region" description="Pro residues" evidence="4">
    <location>
        <begin position="266"/>
        <end position="287"/>
    </location>
</feature>
<accession>A0A9W8AFT1</accession>
<keyword evidence="7" id="KW-1185">Reference proteome</keyword>
<evidence type="ECO:0000259" key="5">
    <source>
        <dbReference type="PROSITE" id="PS51329"/>
    </source>
</evidence>
<evidence type="ECO:0000256" key="1">
    <source>
        <dbReference type="ARBA" id="ARBA00007659"/>
    </source>
</evidence>
<proteinExistence type="inferred from homology"/>
<dbReference type="Gene3D" id="1.25.40.330">
    <property type="entry name" value="Adenylate cyclase-associated CAP, N-terminal domain"/>
    <property type="match status" value="1"/>
</dbReference>
<dbReference type="SUPFAM" id="SSF101278">
    <property type="entry name" value="N-terminal domain of adenylylcyclase associated protein, CAP"/>
    <property type="match status" value="1"/>
</dbReference>
<evidence type="ECO:0000256" key="4">
    <source>
        <dbReference type="SAM" id="MobiDB-lite"/>
    </source>
</evidence>
<feature type="region of interest" description="Disordered" evidence="4">
    <location>
        <begin position="308"/>
        <end position="364"/>
    </location>
</feature>
<organism evidence="6 7">
    <name type="scientific">Tieghemiomyces parasiticus</name>
    <dbReference type="NCBI Taxonomy" id="78921"/>
    <lineage>
        <taxon>Eukaryota</taxon>
        <taxon>Fungi</taxon>
        <taxon>Fungi incertae sedis</taxon>
        <taxon>Zoopagomycota</taxon>
        <taxon>Kickxellomycotina</taxon>
        <taxon>Dimargaritomycetes</taxon>
        <taxon>Dimargaritales</taxon>
        <taxon>Dimargaritaceae</taxon>
        <taxon>Tieghemiomyces</taxon>
    </lineage>
</organism>
<comment type="function">
    <text evidence="2">The N-terminal domain binds to adenylyl cyclase, thereby enabling adenylyl cyclase to be activated by upstream regulatory signals, such as Ras. The C-terminal domain is required for normal cellular morphology and growth control.</text>
</comment>
<dbReference type="Pfam" id="PF21938">
    <property type="entry name" value="CAP_N"/>
    <property type="match status" value="1"/>
</dbReference>
<dbReference type="Pfam" id="PF08603">
    <property type="entry name" value="CAP_C"/>
    <property type="match status" value="1"/>
</dbReference>
<evidence type="ECO:0000256" key="3">
    <source>
        <dbReference type="ARBA" id="ARBA00072052"/>
    </source>
</evidence>
<dbReference type="PANTHER" id="PTHR10652">
    <property type="entry name" value="ADENYLYL CYCLASE-ASSOCIATED PROTEIN"/>
    <property type="match status" value="1"/>
</dbReference>
<dbReference type="InterPro" id="IPR036223">
    <property type="entry name" value="CAP_C_sf"/>
</dbReference>
<dbReference type="GO" id="GO:0005737">
    <property type="term" value="C:cytoplasm"/>
    <property type="evidence" value="ECO:0007669"/>
    <property type="project" value="TreeGrafter"/>
</dbReference>
<reference evidence="6" key="1">
    <citation type="submission" date="2022-07" db="EMBL/GenBank/DDBJ databases">
        <title>Phylogenomic reconstructions and comparative analyses of Kickxellomycotina fungi.</title>
        <authorList>
            <person name="Reynolds N.K."/>
            <person name="Stajich J.E."/>
            <person name="Barry K."/>
            <person name="Grigoriev I.V."/>
            <person name="Crous P."/>
            <person name="Smith M.E."/>
        </authorList>
    </citation>
    <scope>NUCLEOTIDE SEQUENCE</scope>
    <source>
        <strain evidence="6">RSA 861</strain>
    </source>
</reference>
<evidence type="ECO:0000313" key="7">
    <source>
        <dbReference type="Proteomes" id="UP001150569"/>
    </source>
</evidence>
<dbReference type="SMART" id="SM00673">
    <property type="entry name" value="CARP"/>
    <property type="match status" value="2"/>
</dbReference>
<feature type="region of interest" description="Disordered" evidence="4">
    <location>
        <begin position="257"/>
        <end position="296"/>
    </location>
</feature>
<dbReference type="GO" id="GO:0019933">
    <property type="term" value="P:cAMP-mediated signaling"/>
    <property type="evidence" value="ECO:0007669"/>
    <property type="project" value="TreeGrafter"/>
</dbReference>
<dbReference type="GO" id="GO:0003779">
    <property type="term" value="F:actin binding"/>
    <property type="evidence" value="ECO:0007669"/>
    <property type="project" value="InterPro"/>
</dbReference>
<dbReference type="InterPro" id="IPR053950">
    <property type="entry name" value="CAP_N"/>
</dbReference>
<dbReference type="EMBL" id="JANBPT010000067">
    <property type="protein sequence ID" value="KAJ1928589.1"/>
    <property type="molecule type" value="Genomic_DNA"/>
</dbReference>
<comment type="caution">
    <text evidence="6">The sequence shown here is derived from an EMBL/GenBank/DDBJ whole genome shotgun (WGS) entry which is preliminary data.</text>
</comment>
<dbReference type="PANTHER" id="PTHR10652:SF0">
    <property type="entry name" value="ADENYLYL CYCLASE-ASSOCIATED PROTEIN"/>
    <property type="match status" value="1"/>
</dbReference>
<feature type="domain" description="C-CAP/cofactor C-like" evidence="5">
    <location>
        <begin position="365"/>
        <end position="502"/>
    </location>
</feature>
<dbReference type="InterPro" id="IPR013912">
    <property type="entry name" value="Adenylate_cyclase-assoc_CAP_C"/>
</dbReference>
<evidence type="ECO:0000313" key="6">
    <source>
        <dbReference type="EMBL" id="KAJ1928589.1"/>
    </source>
</evidence>
<dbReference type="SUPFAM" id="SSF69340">
    <property type="entry name" value="C-terminal domain of adenylylcyclase associated protein"/>
    <property type="match status" value="1"/>
</dbReference>
<protein>
    <recommendedName>
        <fullName evidence="3">Adenylyl cyclase-associated protein</fullName>
    </recommendedName>
</protein>
<dbReference type="Proteomes" id="UP001150569">
    <property type="component" value="Unassembled WGS sequence"/>
</dbReference>
<dbReference type="InterPro" id="IPR017901">
    <property type="entry name" value="C-CAP_CF_C-like"/>
</dbReference>
<dbReference type="GO" id="GO:0008179">
    <property type="term" value="F:adenylate cyclase binding"/>
    <property type="evidence" value="ECO:0007669"/>
    <property type="project" value="TreeGrafter"/>
</dbReference>
<dbReference type="InterPro" id="IPR018106">
    <property type="entry name" value="CAP_CS_N"/>
</dbReference>
<dbReference type="Gene3D" id="2.160.20.70">
    <property type="match status" value="1"/>
</dbReference>
<dbReference type="InterPro" id="IPR001837">
    <property type="entry name" value="Adenylate_cyclase-assoc_CAP"/>
</dbReference>
<sequence length="524" mass="56294">MSSDQEAFGSLLRRLESATQRLEKFAQNLSSDPSTAGRPETLAAVEPAPVAAGTTKPASPASAPQALPASVTAYDVFLTQEVRKYLDFSAQLGGPVAEQANLIGRLAQLERGVILRASQSRKPSNMGEFAESLKPLVECITGADDIRSKHRADKFMFERLTAVSEGAGAFGWVTVEPTPVPYVKDMRDSAEFYVNRVKTKVKAAAGDGDATAIGEWVKSYDAMLKALTHYVEAYHKTGLTWNPQGCEFKDYVGEDAKPAATAPSAGGPPPPPPPPPAPVAPPPPPQVAPTASSGTAAPVDMTSVLKDLNKGEAITQGLRKVDRSQMTHKNPALRSKSPVQSRQAGKGKPAPPIPTKPRSLTKKVPPKFQLEGNKWVVENYESGQLTIEITDMRQFVYIYNCQNLTVQVVGKLNAVTMDKCKKVGMVVDTVISTVDIVNSSSLQFQITGRCPALLLDKVDGALVFLGSECHDIEITTSKTSEINISMKGEGAGDDEDYKEHPVPEQLRTVIKNGRLVTVPVEHVG</sequence>
<dbReference type="InterPro" id="IPR016098">
    <property type="entry name" value="CAP/MinC_C"/>
</dbReference>
<dbReference type="AlphaFoldDB" id="A0A9W8AFT1"/>
<dbReference type="PROSITE" id="PS51329">
    <property type="entry name" value="C_CAP_COFACTOR_C"/>
    <property type="match status" value="1"/>
</dbReference>
<name>A0A9W8AFT1_9FUNG</name>
<dbReference type="PROSITE" id="PS01088">
    <property type="entry name" value="CAP_1"/>
    <property type="match status" value="1"/>
</dbReference>
<dbReference type="InterPro" id="IPR036222">
    <property type="entry name" value="CAP_N_sf"/>
</dbReference>